<comment type="caution">
    <text evidence="1">The sequence shown here is derived from an EMBL/GenBank/DDBJ whole genome shotgun (WGS) entry which is preliminary data.</text>
</comment>
<keyword evidence="2" id="KW-1185">Reference proteome</keyword>
<proteinExistence type="predicted"/>
<dbReference type="AlphaFoldDB" id="A0A2P5FXJ9"/>
<accession>A0A2P5FXJ9</accession>
<sequence length="64" mass="7045">MKRFGWNQVFGKQGAGGPWTLALLSRSKLGNSPCQMPSPGDTWRQCLVRPPKTALKTATFAPRD</sequence>
<dbReference type="Proteomes" id="UP000237000">
    <property type="component" value="Unassembled WGS sequence"/>
</dbReference>
<dbReference type="InParanoid" id="A0A2P5FXJ9"/>
<dbReference type="EMBL" id="JXTC01000004">
    <property type="protein sequence ID" value="POO02518.1"/>
    <property type="molecule type" value="Genomic_DNA"/>
</dbReference>
<protein>
    <submittedName>
        <fullName evidence="1">Uncharacterized protein</fullName>
    </submittedName>
</protein>
<organism evidence="1 2">
    <name type="scientific">Trema orientale</name>
    <name type="common">Charcoal tree</name>
    <name type="synonym">Celtis orientalis</name>
    <dbReference type="NCBI Taxonomy" id="63057"/>
    <lineage>
        <taxon>Eukaryota</taxon>
        <taxon>Viridiplantae</taxon>
        <taxon>Streptophyta</taxon>
        <taxon>Embryophyta</taxon>
        <taxon>Tracheophyta</taxon>
        <taxon>Spermatophyta</taxon>
        <taxon>Magnoliopsida</taxon>
        <taxon>eudicotyledons</taxon>
        <taxon>Gunneridae</taxon>
        <taxon>Pentapetalae</taxon>
        <taxon>rosids</taxon>
        <taxon>fabids</taxon>
        <taxon>Rosales</taxon>
        <taxon>Cannabaceae</taxon>
        <taxon>Trema</taxon>
    </lineage>
</organism>
<reference evidence="2" key="1">
    <citation type="submission" date="2016-06" db="EMBL/GenBank/DDBJ databases">
        <title>Parallel loss of symbiosis genes in relatives of nitrogen-fixing non-legume Parasponia.</title>
        <authorList>
            <person name="Van Velzen R."/>
            <person name="Holmer R."/>
            <person name="Bu F."/>
            <person name="Rutten L."/>
            <person name="Van Zeijl A."/>
            <person name="Liu W."/>
            <person name="Santuari L."/>
            <person name="Cao Q."/>
            <person name="Sharma T."/>
            <person name="Shen D."/>
            <person name="Roswanjaya Y."/>
            <person name="Wardhani T."/>
            <person name="Kalhor M.S."/>
            <person name="Jansen J."/>
            <person name="Van den Hoogen J."/>
            <person name="Gungor B."/>
            <person name="Hartog M."/>
            <person name="Hontelez J."/>
            <person name="Verver J."/>
            <person name="Yang W.-C."/>
            <person name="Schijlen E."/>
            <person name="Repin R."/>
            <person name="Schilthuizen M."/>
            <person name="Schranz E."/>
            <person name="Heidstra R."/>
            <person name="Miyata K."/>
            <person name="Fedorova E."/>
            <person name="Kohlen W."/>
            <person name="Bisseling T."/>
            <person name="Smit S."/>
            <person name="Geurts R."/>
        </authorList>
    </citation>
    <scope>NUCLEOTIDE SEQUENCE [LARGE SCALE GENOMIC DNA]</scope>
    <source>
        <strain evidence="2">cv. RG33-2</strain>
    </source>
</reference>
<name>A0A2P5FXJ9_TREOI</name>
<evidence type="ECO:0000313" key="1">
    <source>
        <dbReference type="EMBL" id="POO02518.1"/>
    </source>
</evidence>
<evidence type="ECO:0000313" key="2">
    <source>
        <dbReference type="Proteomes" id="UP000237000"/>
    </source>
</evidence>
<gene>
    <name evidence="1" type="ORF">TorRG33x02_015020</name>
</gene>